<comment type="subcellular location">
    <subcellularLocation>
        <location evidence="1 11">Cell outer membrane</location>
        <topology evidence="1 11">Multi-pass membrane protein</topology>
    </subcellularLocation>
</comment>
<keyword evidence="10 11" id="KW-0998">Cell outer membrane</keyword>
<dbReference type="Gene3D" id="2.40.170.20">
    <property type="entry name" value="TonB-dependent receptor, beta-barrel domain"/>
    <property type="match status" value="1"/>
</dbReference>
<feature type="chain" id="PRO_5012918463" evidence="13">
    <location>
        <begin position="26"/>
        <end position="652"/>
    </location>
</feature>
<dbReference type="SUPFAM" id="SSF56935">
    <property type="entry name" value="Porins"/>
    <property type="match status" value="1"/>
</dbReference>
<dbReference type="PANTHER" id="PTHR32552">
    <property type="entry name" value="FERRICHROME IRON RECEPTOR-RELATED"/>
    <property type="match status" value="1"/>
</dbReference>
<evidence type="ECO:0000256" key="1">
    <source>
        <dbReference type="ARBA" id="ARBA00004571"/>
    </source>
</evidence>
<evidence type="ECO:0000313" key="17">
    <source>
        <dbReference type="Proteomes" id="UP000198281"/>
    </source>
</evidence>
<evidence type="ECO:0000256" key="5">
    <source>
        <dbReference type="ARBA" id="ARBA00022692"/>
    </source>
</evidence>
<keyword evidence="7" id="KW-0406">Ion transport</keyword>
<dbReference type="Pfam" id="PF07715">
    <property type="entry name" value="Plug"/>
    <property type="match status" value="1"/>
</dbReference>
<keyword evidence="5 11" id="KW-0812">Transmembrane</keyword>
<keyword evidence="17" id="KW-1185">Reference proteome</keyword>
<feature type="non-terminal residue" evidence="16">
    <location>
        <position position="652"/>
    </location>
</feature>
<dbReference type="AlphaFoldDB" id="A0A239HY49"/>
<evidence type="ECO:0000256" key="12">
    <source>
        <dbReference type="RuleBase" id="RU003357"/>
    </source>
</evidence>
<keyword evidence="8 12" id="KW-0798">TonB box</keyword>
<comment type="similarity">
    <text evidence="11 12">Belongs to the TonB-dependent receptor family.</text>
</comment>
<dbReference type="Pfam" id="PF00593">
    <property type="entry name" value="TonB_dep_Rec_b-barrel"/>
    <property type="match status" value="1"/>
</dbReference>
<keyword evidence="2 11" id="KW-0813">Transport</keyword>
<evidence type="ECO:0000259" key="14">
    <source>
        <dbReference type="Pfam" id="PF00593"/>
    </source>
</evidence>
<sequence length="652" mass="70065">MKRSALLITLMNSVALTVGVAPAFAQGAAAGASSDGMFDDIVVTAQRREERLVDVPISVSAIGEQRLENAGVTTVTNIGTVVPNIQINETVGNSWSPLISIRGLSPAGDTSLGRDQPVGIYIDGVPVSKSTGAAFDTVDLQRVEVLRGPQGTLYGKNTIGGAVNLVTRKPSGEFGGQASAGVGNYNSYTQKLSVDLPAIEGGFGAIKMKFGVSGRQTEGFFDNTGPSRKHFGEQDQFAARADIVWEPTDNLSIAYAYDITDNDGTGVMLALSAPGLISPTSPVPALRALYPLIANSIHTDRPDEIGTDATGRSDFSVSGHAITAEYDAGTTGIGDITLKSITAWRDLKTRSNSDFDGTVYDLLRFTLNNDYDQFTQELQVIGTSEDFRYTIGAFYMRDNYSVYNPRWSLRFGADNRYDLSDRGAHNKSIAGYGQFTWSPSSLDNRLSLTGGLRWTKETKRVRNLFFSYNAYAVNPADPLSGVFVRDANGNPITISGGPASGALPSGNGPGPYDLMPLENKKSWSRLTPEASISFQIQPDFNVYGRFATGFKSGGFNDTAATNDAFDTAFDPEKLTSFELGTKGIFADGRLSLNLAVYHSIYKDFQAGVFVPTLITTNIINACQRRSKSRPFGGVKPGHGVTCRGEWREGVAR</sequence>
<evidence type="ECO:0000256" key="2">
    <source>
        <dbReference type="ARBA" id="ARBA00022448"/>
    </source>
</evidence>
<evidence type="ECO:0000256" key="6">
    <source>
        <dbReference type="ARBA" id="ARBA00023004"/>
    </source>
</evidence>
<protein>
    <submittedName>
        <fullName evidence="16">Iron complex outermembrane recepter protein</fullName>
    </submittedName>
</protein>
<keyword evidence="4" id="KW-0410">Iron transport</keyword>
<dbReference type="InterPro" id="IPR000531">
    <property type="entry name" value="Beta-barrel_TonB"/>
</dbReference>
<evidence type="ECO:0000256" key="13">
    <source>
        <dbReference type="SAM" id="SignalP"/>
    </source>
</evidence>
<feature type="signal peptide" evidence="13">
    <location>
        <begin position="1"/>
        <end position="25"/>
    </location>
</feature>
<dbReference type="PROSITE" id="PS52016">
    <property type="entry name" value="TONB_DEPENDENT_REC_3"/>
    <property type="match status" value="1"/>
</dbReference>
<reference evidence="17" key="1">
    <citation type="submission" date="2017-06" db="EMBL/GenBank/DDBJ databases">
        <authorList>
            <person name="Varghese N."/>
            <person name="Submissions S."/>
        </authorList>
    </citation>
    <scope>NUCLEOTIDE SEQUENCE [LARGE SCALE GENOMIC DNA]</scope>
    <source>
        <strain evidence="17">LNB2</strain>
    </source>
</reference>
<evidence type="ECO:0000256" key="11">
    <source>
        <dbReference type="PROSITE-ProRule" id="PRU01360"/>
    </source>
</evidence>
<keyword evidence="13" id="KW-0732">Signal</keyword>
<evidence type="ECO:0000256" key="10">
    <source>
        <dbReference type="ARBA" id="ARBA00023237"/>
    </source>
</evidence>
<dbReference type="InterPro" id="IPR039426">
    <property type="entry name" value="TonB-dep_rcpt-like"/>
</dbReference>
<dbReference type="GO" id="GO:0006826">
    <property type="term" value="P:iron ion transport"/>
    <property type="evidence" value="ECO:0007669"/>
    <property type="project" value="UniProtKB-KW"/>
</dbReference>
<dbReference type="Proteomes" id="UP000198281">
    <property type="component" value="Unassembled WGS sequence"/>
</dbReference>
<evidence type="ECO:0000259" key="15">
    <source>
        <dbReference type="Pfam" id="PF07715"/>
    </source>
</evidence>
<dbReference type="PANTHER" id="PTHR32552:SF81">
    <property type="entry name" value="TONB-DEPENDENT OUTER MEMBRANE RECEPTOR"/>
    <property type="match status" value="1"/>
</dbReference>
<organism evidence="16 17">
    <name type="scientific">Edaphosphingomonas laterariae</name>
    <dbReference type="NCBI Taxonomy" id="861865"/>
    <lineage>
        <taxon>Bacteria</taxon>
        <taxon>Pseudomonadati</taxon>
        <taxon>Pseudomonadota</taxon>
        <taxon>Alphaproteobacteria</taxon>
        <taxon>Sphingomonadales</taxon>
        <taxon>Rhizorhabdaceae</taxon>
        <taxon>Edaphosphingomonas</taxon>
    </lineage>
</organism>
<dbReference type="EMBL" id="FZOS01000020">
    <property type="protein sequence ID" value="SNS86189.1"/>
    <property type="molecule type" value="Genomic_DNA"/>
</dbReference>
<name>A0A239HY49_9SPHN</name>
<evidence type="ECO:0000313" key="16">
    <source>
        <dbReference type="EMBL" id="SNS86189.1"/>
    </source>
</evidence>
<feature type="domain" description="TonB-dependent receptor-like beta-barrel" evidence="14">
    <location>
        <begin position="306"/>
        <end position="620"/>
    </location>
</feature>
<gene>
    <name evidence="16" type="ORF">SAMN06295912_1201</name>
</gene>
<accession>A0A239HY49</accession>
<proteinExistence type="inferred from homology"/>
<evidence type="ECO:0000256" key="8">
    <source>
        <dbReference type="ARBA" id="ARBA00023077"/>
    </source>
</evidence>
<evidence type="ECO:0000256" key="3">
    <source>
        <dbReference type="ARBA" id="ARBA00022452"/>
    </source>
</evidence>
<keyword evidence="9 11" id="KW-0472">Membrane</keyword>
<feature type="domain" description="TonB-dependent receptor plug" evidence="15">
    <location>
        <begin position="53"/>
        <end position="162"/>
    </location>
</feature>
<dbReference type="InterPro" id="IPR012910">
    <property type="entry name" value="Plug_dom"/>
</dbReference>
<evidence type="ECO:0000256" key="9">
    <source>
        <dbReference type="ARBA" id="ARBA00023136"/>
    </source>
</evidence>
<dbReference type="InterPro" id="IPR036942">
    <property type="entry name" value="Beta-barrel_TonB_sf"/>
</dbReference>
<keyword evidence="3 11" id="KW-1134">Transmembrane beta strand</keyword>
<evidence type="ECO:0000256" key="4">
    <source>
        <dbReference type="ARBA" id="ARBA00022496"/>
    </source>
</evidence>
<keyword evidence="6" id="KW-0408">Iron</keyword>
<evidence type="ECO:0000256" key="7">
    <source>
        <dbReference type="ARBA" id="ARBA00023065"/>
    </source>
</evidence>
<dbReference type="GO" id="GO:0009279">
    <property type="term" value="C:cell outer membrane"/>
    <property type="evidence" value="ECO:0007669"/>
    <property type="project" value="UniProtKB-SubCell"/>
</dbReference>
<dbReference type="RefSeq" id="WP_245842954.1">
    <property type="nucleotide sequence ID" value="NZ_FZOS01000020.1"/>
</dbReference>